<accession>A0AAU9K652</accession>
<dbReference type="Gene3D" id="1.25.10.10">
    <property type="entry name" value="Leucine-rich Repeat Variant"/>
    <property type="match status" value="1"/>
</dbReference>
<proteinExistence type="predicted"/>
<organism evidence="1 2">
    <name type="scientific">Blepharisma stoltei</name>
    <dbReference type="NCBI Taxonomy" id="1481888"/>
    <lineage>
        <taxon>Eukaryota</taxon>
        <taxon>Sar</taxon>
        <taxon>Alveolata</taxon>
        <taxon>Ciliophora</taxon>
        <taxon>Postciliodesmatophora</taxon>
        <taxon>Heterotrichea</taxon>
        <taxon>Heterotrichida</taxon>
        <taxon>Blepharismidae</taxon>
        <taxon>Blepharisma</taxon>
    </lineage>
</organism>
<reference evidence="1" key="1">
    <citation type="submission" date="2021-09" db="EMBL/GenBank/DDBJ databases">
        <authorList>
            <consortium name="AG Swart"/>
            <person name="Singh M."/>
            <person name="Singh A."/>
            <person name="Seah K."/>
            <person name="Emmerich C."/>
        </authorList>
    </citation>
    <scope>NUCLEOTIDE SEQUENCE</scope>
    <source>
        <strain evidence="1">ATCC30299</strain>
    </source>
</reference>
<dbReference type="Proteomes" id="UP001162131">
    <property type="component" value="Unassembled WGS sequence"/>
</dbReference>
<protein>
    <submittedName>
        <fullName evidence="1">Uncharacterized protein</fullName>
    </submittedName>
</protein>
<gene>
    <name evidence="1" type="ORF">BSTOLATCC_MIC57997</name>
</gene>
<dbReference type="EMBL" id="CAJZBQ010000056">
    <property type="protein sequence ID" value="CAG9333178.1"/>
    <property type="molecule type" value="Genomic_DNA"/>
</dbReference>
<dbReference type="InterPro" id="IPR011989">
    <property type="entry name" value="ARM-like"/>
</dbReference>
<dbReference type="AlphaFoldDB" id="A0AAU9K652"/>
<sequence>MGCCQDREERESGHFQRKKQRRLILKRDYDLDNMKDQETMIIKEHSDLSMSTENITEPDDEKYLRAQLEGYKSDKKWSEIVKMISNRTEITEAKIYISWAEKPKTVGSLAIAYLCKECKSDPKVIAPYIEEVLPTLLTSIKMGTDDLRENSLLLLFYFVDVASEEAISKLLKLSIFKALVRWFLCSKPELRHISADICDKIYRGRKEAQEAFLNEQGAVKLVQLIAWSSDQDEVLFDLLGYLIDLMQDANEDPLMENIRRVHESMVWDIIRNIDTTEKSQELMEQLDAVIRLLSYDEGFS</sequence>
<evidence type="ECO:0000313" key="1">
    <source>
        <dbReference type="EMBL" id="CAG9333178.1"/>
    </source>
</evidence>
<dbReference type="SUPFAM" id="SSF48371">
    <property type="entry name" value="ARM repeat"/>
    <property type="match status" value="1"/>
</dbReference>
<evidence type="ECO:0000313" key="2">
    <source>
        <dbReference type="Proteomes" id="UP001162131"/>
    </source>
</evidence>
<comment type="caution">
    <text evidence="1">The sequence shown here is derived from an EMBL/GenBank/DDBJ whole genome shotgun (WGS) entry which is preliminary data.</text>
</comment>
<dbReference type="InterPro" id="IPR016024">
    <property type="entry name" value="ARM-type_fold"/>
</dbReference>
<keyword evidence="2" id="KW-1185">Reference proteome</keyword>
<name>A0AAU9K652_9CILI</name>